<dbReference type="Gene3D" id="2.70.70.10">
    <property type="entry name" value="Glucose Permease (Domain IIA)"/>
    <property type="match status" value="1"/>
</dbReference>
<dbReference type="PANTHER" id="PTHR21666">
    <property type="entry name" value="PEPTIDASE-RELATED"/>
    <property type="match status" value="1"/>
</dbReference>
<protein>
    <recommendedName>
        <fullName evidence="1">M23ase beta-sheet core domain-containing protein</fullName>
    </recommendedName>
</protein>
<dbReference type="AlphaFoldDB" id="A0A0F9P0J4"/>
<proteinExistence type="predicted"/>
<comment type="caution">
    <text evidence="2">The sequence shown here is derived from an EMBL/GenBank/DDBJ whole genome shotgun (WGS) entry which is preliminary data.</text>
</comment>
<feature type="domain" description="M23ase beta-sheet core" evidence="1">
    <location>
        <begin position="45"/>
        <end position="140"/>
    </location>
</feature>
<dbReference type="EMBL" id="LAZR01003480">
    <property type="protein sequence ID" value="KKN17882.1"/>
    <property type="molecule type" value="Genomic_DNA"/>
</dbReference>
<dbReference type="InterPro" id="IPR050570">
    <property type="entry name" value="Cell_wall_metabolism_enzyme"/>
</dbReference>
<reference evidence="2" key="1">
    <citation type="journal article" date="2015" name="Nature">
        <title>Complex archaea that bridge the gap between prokaryotes and eukaryotes.</title>
        <authorList>
            <person name="Spang A."/>
            <person name="Saw J.H."/>
            <person name="Jorgensen S.L."/>
            <person name="Zaremba-Niedzwiedzka K."/>
            <person name="Martijn J."/>
            <person name="Lind A.E."/>
            <person name="van Eijk R."/>
            <person name="Schleper C."/>
            <person name="Guy L."/>
            <person name="Ettema T.J."/>
        </authorList>
    </citation>
    <scope>NUCLEOTIDE SEQUENCE</scope>
</reference>
<dbReference type="Pfam" id="PF01551">
    <property type="entry name" value="Peptidase_M23"/>
    <property type="match status" value="1"/>
</dbReference>
<name>A0A0F9P0J4_9ZZZZ</name>
<dbReference type="GO" id="GO:0004222">
    <property type="term" value="F:metalloendopeptidase activity"/>
    <property type="evidence" value="ECO:0007669"/>
    <property type="project" value="TreeGrafter"/>
</dbReference>
<dbReference type="InterPro" id="IPR016047">
    <property type="entry name" value="M23ase_b-sheet_dom"/>
</dbReference>
<evidence type="ECO:0000313" key="2">
    <source>
        <dbReference type="EMBL" id="KKN17882.1"/>
    </source>
</evidence>
<dbReference type="CDD" id="cd12797">
    <property type="entry name" value="M23_peptidase"/>
    <property type="match status" value="1"/>
</dbReference>
<sequence length="242" mass="27660">MAKNNMKNITFYEPIKDLKMRGVSSISQMYGRNDNPLYKKLGMKGHSGIDLVKKKGAGIYSATQGSVMKVNFEGNAGIYIRIMSKESMLNDKRAMVETCYFHLLDIVVKPNQIVAGGQLIGHMDNTGFSTGTHLHFGIRPYWYKNMLWQSDRANGYNGYIDPYSYLLKAKKIMTSRIIKASEKSNKRWLVINEKYRFWILDPPTMIQGTEKIWGKEVEVENPERFEYGGAIFISKTDDPLGS</sequence>
<dbReference type="PANTHER" id="PTHR21666:SF270">
    <property type="entry name" value="MUREIN HYDROLASE ACTIVATOR ENVC"/>
    <property type="match status" value="1"/>
</dbReference>
<dbReference type="InterPro" id="IPR011055">
    <property type="entry name" value="Dup_hybrid_motif"/>
</dbReference>
<evidence type="ECO:0000259" key="1">
    <source>
        <dbReference type="Pfam" id="PF01551"/>
    </source>
</evidence>
<gene>
    <name evidence="2" type="ORF">LCGC14_0961410</name>
</gene>
<dbReference type="SUPFAM" id="SSF51261">
    <property type="entry name" value="Duplicated hybrid motif"/>
    <property type="match status" value="1"/>
</dbReference>
<organism evidence="2">
    <name type="scientific">marine sediment metagenome</name>
    <dbReference type="NCBI Taxonomy" id="412755"/>
    <lineage>
        <taxon>unclassified sequences</taxon>
        <taxon>metagenomes</taxon>
        <taxon>ecological metagenomes</taxon>
    </lineage>
</organism>
<accession>A0A0F9P0J4</accession>